<dbReference type="InterPro" id="IPR038222">
    <property type="entry name" value="DHHA2_dom_sf"/>
</dbReference>
<sequence>QFEAKSDIKAVSAAELNLRDQKVFEMAGEKLAIGQLELTSLEKAFSKKDEMLVEMKKLHACNSLTLHVLA</sequence>
<keyword evidence="3" id="KW-1185">Reference proteome</keyword>
<feature type="domain" description="DHHA2" evidence="1">
    <location>
        <begin position="2"/>
        <end position="68"/>
    </location>
</feature>
<evidence type="ECO:0000259" key="1">
    <source>
        <dbReference type="Pfam" id="PF02833"/>
    </source>
</evidence>
<name>A0ABU9HH00_9GAMM</name>
<organism evidence="2 3">
    <name type="scientific">Psychromonas arctica</name>
    <dbReference type="NCBI Taxonomy" id="168275"/>
    <lineage>
        <taxon>Bacteria</taxon>
        <taxon>Pseudomonadati</taxon>
        <taxon>Pseudomonadota</taxon>
        <taxon>Gammaproteobacteria</taxon>
        <taxon>Alteromonadales</taxon>
        <taxon>Psychromonadaceae</taxon>
        <taxon>Psychromonas</taxon>
    </lineage>
</organism>
<dbReference type="Pfam" id="PF02833">
    <property type="entry name" value="DHHA2"/>
    <property type="match status" value="1"/>
</dbReference>
<evidence type="ECO:0000313" key="3">
    <source>
        <dbReference type="Proteomes" id="UP001366060"/>
    </source>
</evidence>
<reference evidence="2 3" key="1">
    <citation type="submission" date="2024-02" db="EMBL/GenBank/DDBJ databases">
        <title>Bacteria isolated from the canopy kelp, Nereocystis luetkeana.</title>
        <authorList>
            <person name="Pfister C.A."/>
            <person name="Younker I.T."/>
            <person name="Light S.H."/>
        </authorList>
    </citation>
    <scope>NUCLEOTIDE SEQUENCE [LARGE SCALE GENOMIC DNA]</scope>
    <source>
        <strain evidence="2 3">TI.2.07</strain>
    </source>
</reference>
<protein>
    <submittedName>
        <fullName evidence="2">DHHA2 domain-containing protein</fullName>
    </submittedName>
</protein>
<gene>
    <name evidence="2" type="ORF">V6255_18920</name>
</gene>
<feature type="non-terminal residue" evidence="2">
    <location>
        <position position="1"/>
    </location>
</feature>
<dbReference type="Proteomes" id="UP001366060">
    <property type="component" value="Unassembled WGS sequence"/>
</dbReference>
<feature type="non-terminal residue" evidence="2">
    <location>
        <position position="70"/>
    </location>
</feature>
<dbReference type="InterPro" id="IPR038763">
    <property type="entry name" value="DHH_sf"/>
</dbReference>
<dbReference type="Gene3D" id="3.10.310.20">
    <property type="entry name" value="DHHA2 domain"/>
    <property type="match status" value="1"/>
</dbReference>
<dbReference type="EMBL" id="JBAKBA010000404">
    <property type="protein sequence ID" value="MEL0661170.1"/>
    <property type="molecule type" value="Genomic_DNA"/>
</dbReference>
<comment type="caution">
    <text evidence="2">The sequence shown here is derived from an EMBL/GenBank/DDBJ whole genome shotgun (WGS) entry which is preliminary data.</text>
</comment>
<accession>A0ABU9HH00</accession>
<dbReference type="InterPro" id="IPR004097">
    <property type="entry name" value="DHHA2"/>
</dbReference>
<dbReference type="RefSeq" id="WP_341629478.1">
    <property type="nucleotide sequence ID" value="NZ_JBAKBA010000404.1"/>
</dbReference>
<proteinExistence type="predicted"/>
<dbReference type="SUPFAM" id="SSF64182">
    <property type="entry name" value="DHH phosphoesterases"/>
    <property type="match status" value="1"/>
</dbReference>
<evidence type="ECO:0000313" key="2">
    <source>
        <dbReference type="EMBL" id="MEL0661170.1"/>
    </source>
</evidence>